<feature type="region of interest" description="Disordered" evidence="1">
    <location>
        <begin position="245"/>
        <end position="273"/>
    </location>
</feature>
<reference evidence="2 3" key="2">
    <citation type="submission" date="2018-11" db="EMBL/GenBank/DDBJ databases">
        <authorList>
            <consortium name="Pathogen Informatics"/>
        </authorList>
    </citation>
    <scope>NUCLEOTIDE SEQUENCE [LARGE SCALE GENOMIC DNA]</scope>
    <source>
        <strain evidence="2 3">Costa Rica</strain>
    </source>
</reference>
<proteinExistence type="predicted"/>
<dbReference type="InterPro" id="IPR017025">
    <property type="entry name" value="Cancer-assoc_antigen_RCAS1"/>
</dbReference>
<evidence type="ECO:0000313" key="4">
    <source>
        <dbReference type="WBParaSite" id="ACOC_0000706801-mRNA-1"/>
    </source>
</evidence>
<dbReference type="PANTHER" id="PTHR15208">
    <property type="entry name" value="RECEPTOR-BINDING CANCER ANTIGEN EXPRESSED ON SISO CELLS CANCER ASSOCIATED SURFACE ANTIGEN RCAS1 ESTROGEN RECEPTOR-BINDING FRAGMENT- ASSOCIATED GENE 9 PROTEIN"/>
    <property type="match status" value="1"/>
</dbReference>
<protein>
    <submittedName>
        <fullName evidence="4">Phosducin domain-containing protein</fullName>
    </submittedName>
</protein>
<reference evidence="4" key="1">
    <citation type="submission" date="2016-04" db="UniProtKB">
        <authorList>
            <consortium name="WormBaseParasite"/>
        </authorList>
    </citation>
    <scope>IDENTIFICATION</scope>
</reference>
<gene>
    <name evidence="2" type="ORF">ACOC_LOCUS7069</name>
</gene>
<dbReference type="OrthoDB" id="10017216at2759"/>
<name>A0A158PI24_ANGCS</name>
<dbReference type="GO" id="GO:0030141">
    <property type="term" value="C:secretory granule"/>
    <property type="evidence" value="ECO:0007669"/>
    <property type="project" value="TreeGrafter"/>
</dbReference>
<accession>A0A158PI24</accession>
<organism evidence="4">
    <name type="scientific">Angiostrongylus costaricensis</name>
    <name type="common">Nematode worm</name>
    <dbReference type="NCBI Taxonomy" id="334426"/>
    <lineage>
        <taxon>Eukaryota</taxon>
        <taxon>Metazoa</taxon>
        <taxon>Ecdysozoa</taxon>
        <taxon>Nematoda</taxon>
        <taxon>Chromadorea</taxon>
        <taxon>Rhabditida</taxon>
        <taxon>Rhabditina</taxon>
        <taxon>Rhabditomorpha</taxon>
        <taxon>Strongyloidea</taxon>
        <taxon>Metastrongylidae</taxon>
        <taxon>Angiostrongylus</taxon>
    </lineage>
</organism>
<dbReference type="Proteomes" id="UP000267027">
    <property type="component" value="Unassembled WGS sequence"/>
</dbReference>
<dbReference type="STRING" id="334426.A0A158PI24"/>
<dbReference type="PANTHER" id="PTHR15208:SF2">
    <property type="entry name" value="RECEPTOR-BINDING CANCER ANTIGEN EXPRESSED ON SISO CELLS"/>
    <property type="match status" value="1"/>
</dbReference>
<dbReference type="EMBL" id="UYYA01004002">
    <property type="protein sequence ID" value="VDM58654.1"/>
    <property type="molecule type" value="Genomic_DNA"/>
</dbReference>
<evidence type="ECO:0000313" key="2">
    <source>
        <dbReference type="EMBL" id="VDM58654.1"/>
    </source>
</evidence>
<keyword evidence="3" id="KW-1185">Reference proteome</keyword>
<dbReference type="WBParaSite" id="ACOC_0000706801-mRNA-1">
    <property type="protein sequence ID" value="ACOC_0000706801-mRNA-1"/>
    <property type="gene ID" value="ACOC_0000706801"/>
</dbReference>
<evidence type="ECO:0000313" key="3">
    <source>
        <dbReference type="Proteomes" id="UP000267027"/>
    </source>
</evidence>
<evidence type="ECO:0000256" key="1">
    <source>
        <dbReference type="SAM" id="MobiDB-lite"/>
    </source>
</evidence>
<dbReference type="AlphaFoldDB" id="A0A158PI24"/>
<sequence length="273" mass="32225">MMMMMMMMIMMMMDDDDDDDDDDDERRRRRRRRGRYMRKKEKAGGWYIIANETGHCCKSEKSLELFWVKKLKGMHQAANWNYSKEMSRMIRLFQSVLGLAKRSLCCSRKRDNIGELPFTVVVRQTAPEDPYPSGSVSTGWDSRWSEKQAVQERIDEWRRKKMEANHSSIRDIDFFDDMQPNIEKAKKVVLKSTMSQGSSDGSRNLFGFSDDTRVDVPLSAQLGDLDDEEMPAWDDDIDSTLRAHRAEKHRSRIEEHDRRMREKRNERAVTGYL</sequence>
<feature type="compositionally biased region" description="Basic and acidic residues" evidence="1">
    <location>
        <begin position="252"/>
        <end position="267"/>
    </location>
</feature>